<keyword evidence="3" id="KW-1185">Reference proteome</keyword>
<name>A0A7M7GIV8_NASVI</name>
<proteinExistence type="predicted"/>
<accession>A0A7M7GIV8</accession>
<dbReference type="EnsemblMetazoa" id="XM_003427497">
    <property type="protein sequence ID" value="XP_003427545"/>
    <property type="gene ID" value="LOC100122277"/>
</dbReference>
<evidence type="ECO:0000313" key="2">
    <source>
        <dbReference type="EnsemblMetazoa" id="XP_003427545"/>
    </source>
</evidence>
<dbReference type="OMA" id="QETWKMP"/>
<sequence>MAENYFDNIRTVGAGLDQGIAKLQETWKMPQLILCNQNEEDQQTARKLIENLRNELQLLKVTIDENKEAVQCLRETQTQFLEESTRAIKCLKEEVDDIKVLFAENGYVEDPVEDDLSILNSQLESLFVNDSNSFLKDSNNITESSVCDNASMCVAESSTASKESFNMGTPPINHIMHKKLLLGDQPTEPHYSPYYYKMIKKH</sequence>
<evidence type="ECO:0000313" key="3">
    <source>
        <dbReference type="Proteomes" id="UP000002358"/>
    </source>
</evidence>
<dbReference type="Proteomes" id="UP000002358">
    <property type="component" value="Chromosome 4"/>
</dbReference>
<gene>
    <name evidence="2" type="primary">100122277</name>
</gene>
<dbReference type="AlphaFoldDB" id="A0A7M7GIV8"/>
<protein>
    <submittedName>
        <fullName evidence="2">Uncharacterized protein</fullName>
    </submittedName>
</protein>
<dbReference type="InParanoid" id="A0A7M7GIV8"/>
<keyword evidence="1" id="KW-0175">Coiled coil</keyword>
<dbReference type="SMR" id="A0A7M7GIV8"/>
<reference evidence="2" key="1">
    <citation type="submission" date="2021-01" db="UniProtKB">
        <authorList>
            <consortium name="EnsemblMetazoa"/>
        </authorList>
    </citation>
    <scope>IDENTIFICATION</scope>
</reference>
<dbReference type="Gene3D" id="6.10.250.1400">
    <property type="match status" value="1"/>
</dbReference>
<feature type="coiled-coil region" evidence="1">
    <location>
        <begin position="35"/>
        <end position="101"/>
    </location>
</feature>
<organism evidence="2 3">
    <name type="scientific">Nasonia vitripennis</name>
    <name type="common">Parasitic wasp</name>
    <dbReference type="NCBI Taxonomy" id="7425"/>
    <lineage>
        <taxon>Eukaryota</taxon>
        <taxon>Metazoa</taxon>
        <taxon>Ecdysozoa</taxon>
        <taxon>Arthropoda</taxon>
        <taxon>Hexapoda</taxon>
        <taxon>Insecta</taxon>
        <taxon>Pterygota</taxon>
        <taxon>Neoptera</taxon>
        <taxon>Endopterygota</taxon>
        <taxon>Hymenoptera</taxon>
        <taxon>Apocrita</taxon>
        <taxon>Proctotrupomorpha</taxon>
        <taxon>Chalcidoidea</taxon>
        <taxon>Pteromalidae</taxon>
        <taxon>Pteromalinae</taxon>
        <taxon>Nasonia</taxon>
    </lineage>
</organism>
<evidence type="ECO:0000256" key="1">
    <source>
        <dbReference type="SAM" id="Coils"/>
    </source>
</evidence>
<dbReference type="OrthoDB" id="7696552at2759"/>